<dbReference type="InterPro" id="IPR026444">
    <property type="entry name" value="Secre_tail"/>
</dbReference>
<dbReference type="Pfam" id="PF13287">
    <property type="entry name" value="Fn3_assoc"/>
    <property type="match status" value="1"/>
</dbReference>
<dbReference type="Proteomes" id="UP000608754">
    <property type="component" value="Unassembled WGS sequence"/>
</dbReference>
<organism evidence="4 5">
    <name type="scientific">Faecalibacter rhinopitheci</name>
    <dbReference type="NCBI Taxonomy" id="2779678"/>
    <lineage>
        <taxon>Bacteria</taxon>
        <taxon>Pseudomonadati</taxon>
        <taxon>Bacteroidota</taxon>
        <taxon>Flavobacteriia</taxon>
        <taxon>Flavobacteriales</taxon>
        <taxon>Weeksellaceae</taxon>
        <taxon>Faecalibacter</taxon>
    </lineage>
</organism>
<dbReference type="InterPro" id="IPR044060">
    <property type="entry name" value="Bacterial_rp_domain"/>
</dbReference>
<dbReference type="NCBIfam" id="TIGR04183">
    <property type="entry name" value="Por_Secre_tail"/>
    <property type="match status" value="1"/>
</dbReference>
<keyword evidence="4" id="KW-0808">Transferase</keyword>
<proteinExistence type="predicted"/>
<dbReference type="AlphaFoldDB" id="A0A8J7K4P0"/>
<keyword evidence="4" id="KW-0418">Kinase</keyword>
<dbReference type="InterPro" id="IPR026876">
    <property type="entry name" value="Fn3_assoc_repeat"/>
</dbReference>
<dbReference type="InterPro" id="IPR014867">
    <property type="entry name" value="Spore_coat_CotH_CotH2/3/7"/>
</dbReference>
<reference evidence="4" key="1">
    <citation type="submission" date="2020-10" db="EMBL/GenBank/DDBJ databases">
        <authorList>
            <person name="Lu T."/>
            <person name="Wang Q."/>
            <person name="Han X."/>
        </authorList>
    </citation>
    <scope>NUCLEOTIDE SEQUENCE</scope>
    <source>
        <strain evidence="4">WQ 117</strain>
    </source>
</reference>
<accession>A0A8J7K4P0</accession>
<dbReference type="Pfam" id="PF18998">
    <property type="entry name" value="Flg_new_2"/>
    <property type="match status" value="1"/>
</dbReference>
<name>A0A8J7K4P0_9FLAO</name>
<feature type="domain" description="Bacterial repeat" evidence="3">
    <location>
        <begin position="606"/>
        <end position="665"/>
    </location>
</feature>
<feature type="domain" description="Secretion system C-terminal sorting" evidence="2">
    <location>
        <begin position="679"/>
        <end position="746"/>
    </location>
</feature>
<evidence type="ECO:0000259" key="3">
    <source>
        <dbReference type="Pfam" id="PF18998"/>
    </source>
</evidence>
<evidence type="ECO:0000313" key="5">
    <source>
        <dbReference type="Proteomes" id="UP000608754"/>
    </source>
</evidence>
<evidence type="ECO:0000259" key="2">
    <source>
        <dbReference type="Pfam" id="PF18962"/>
    </source>
</evidence>
<keyword evidence="1" id="KW-0732">Signal</keyword>
<dbReference type="Pfam" id="PF18962">
    <property type="entry name" value="Por_Secre_tail"/>
    <property type="match status" value="1"/>
</dbReference>
<keyword evidence="5" id="KW-1185">Reference proteome</keyword>
<dbReference type="EMBL" id="JADGIK010000006">
    <property type="protein sequence ID" value="MBF0597653.1"/>
    <property type="molecule type" value="Genomic_DNA"/>
</dbReference>
<evidence type="ECO:0000256" key="1">
    <source>
        <dbReference type="ARBA" id="ARBA00022729"/>
    </source>
</evidence>
<dbReference type="GO" id="GO:0016301">
    <property type="term" value="F:kinase activity"/>
    <property type="evidence" value="ECO:0007669"/>
    <property type="project" value="UniProtKB-KW"/>
</dbReference>
<evidence type="ECO:0000313" key="4">
    <source>
        <dbReference type="EMBL" id="MBF0597653.1"/>
    </source>
</evidence>
<dbReference type="Pfam" id="PF08757">
    <property type="entry name" value="CotH"/>
    <property type="match status" value="1"/>
</dbReference>
<dbReference type="RefSeq" id="WP_194183202.1">
    <property type="nucleotide sequence ID" value="NZ_JADGIK010000006.1"/>
</dbReference>
<protein>
    <submittedName>
        <fullName evidence="4">CotH kinase family protein</fullName>
    </submittedName>
</protein>
<sequence>MKNIYFLPLLFITPLFGQSLDLPEFSKESGFYDSQFELILSHKDPNTTIIYTLDGSEPDINNLDGRTYQYKKQYPQYPEDTEFQFYENTLKSNKYTNPIVVYNRTSEPNRIANISTTFKSQPYFPSTKIDKSFVVRAKAFSNDATSNTVTQVYFFNENTYTLPIINFTTDDENLFGYEKGLFVAGRTFDEWRKNNPQTEINAFTPANYWASGSESEIRLNVIYLENKISKLNHDAGLRNNGNGTRYLANRPFRIYAKDAYGSKNFNHQFFKDYGYDKFKRLILRNSGQDTESTLFRDALIHKLNEHMNSETQNYQPVNTFVNGEYYGIYNIRERYDEKYFERVFGIKEDELDYLENDGIVDLGDDKFYNQTMNFFQNVNLESEEKFQEAITYVDEINLADYHITGIYAANFDWPQNNNVYFRKRVDYNPSAKFGQDGRWRWLVKDYDVAMNGGEGWINNTANHNTLAHALSNDVGGFIYTNYIFNGLLTNANYKNYFINRFSDLLNTSYKENHVLNLIENIKSVLEPDMPKHIERWNLIPSLDVWETNIDKLRKFANERRTAQLGHINNQFNLEGTYQLTAKTSNPEEGFVKVNTIEINNSTVGIDGDYSTWSGDYFKNVPVKLQAVALPGYKFLRWEGDYTSTDAELTINPALDYTIKAVFAKNDLSTGDIDKVDFLLYPNPTSDVLNIKSESNSSISYSIKNMLGQNVENGVLTTQVLNVSKLDKGVYLIEINQDNKRVVKKFIKK</sequence>
<comment type="caution">
    <text evidence="4">The sequence shown here is derived from an EMBL/GenBank/DDBJ whole genome shotgun (WGS) entry which is preliminary data.</text>
</comment>
<gene>
    <name evidence="4" type="ORF">IM532_09375</name>
</gene>